<feature type="transmembrane region" description="Helical" evidence="5">
    <location>
        <begin position="405"/>
        <end position="427"/>
    </location>
</feature>
<evidence type="ECO:0000256" key="2">
    <source>
        <dbReference type="ARBA" id="ARBA00022692"/>
    </source>
</evidence>
<accession>A0A1Y2CAD2</accession>
<dbReference type="STRING" id="329046.A0A1Y2CAD2"/>
<evidence type="ECO:0000313" key="6">
    <source>
        <dbReference type="EMBL" id="ORY43998.1"/>
    </source>
</evidence>
<evidence type="ECO:0000256" key="3">
    <source>
        <dbReference type="ARBA" id="ARBA00022989"/>
    </source>
</evidence>
<evidence type="ECO:0000256" key="4">
    <source>
        <dbReference type="ARBA" id="ARBA00023136"/>
    </source>
</evidence>
<dbReference type="PANTHER" id="PTHR47804:SF3">
    <property type="entry name" value="PROTEIN BRE4"/>
    <property type="match status" value="1"/>
</dbReference>
<dbReference type="OrthoDB" id="68611at2759"/>
<keyword evidence="7" id="KW-1185">Reference proteome</keyword>
<feature type="transmembrane region" description="Helical" evidence="5">
    <location>
        <begin position="21"/>
        <end position="45"/>
    </location>
</feature>
<protein>
    <submittedName>
        <fullName evidence="6">Uncharacterized protein</fullName>
    </submittedName>
</protein>
<dbReference type="GO" id="GO:0016020">
    <property type="term" value="C:membrane"/>
    <property type="evidence" value="ECO:0007669"/>
    <property type="project" value="UniProtKB-SubCell"/>
</dbReference>
<comment type="caution">
    <text evidence="6">The sequence shown here is derived from an EMBL/GenBank/DDBJ whole genome shotgun (WGS) entry which is preliminary data.</text>
</comment>
<name>A0A1Y2CAD2_9FUNG</name>
<dbReference type="AlphaFoldDB" id="A0A1Y2CAD2"/>
<reference evidence="6 7" key="1">
    <citation type="submission" date="2016-07" db="EMBL/GenBank/DDBJ databases">
        <title>Pervasive Adenine N6-methylation of Active Genes in Fungi.</title>
        <authorList>
            <consortium name="DOE Joint Genome Institute"/>
            <person name="Mondo S.J."/>
            <person name="Dannebaum R.O."/>
            <person name="Kuo R.C."/>
            <person name="Labutti K."/>
            <person name="Haridas S."/>
            <person name="Kuo A."/>
            <person name="Salamov A."/>
            <person name="Ahrendt S.R."/>
            <person name="Lipzen A."/>
            <person name="Sullivan W."/>
            <person name="Andreopoulos W.B."/>
            <person name="Clum A."/>
            <person name="Lindquist E."/>
            <person name="Daum C."/>
            <person name="Ramamoorthy G.K."/>
            <person name="Gryganskyi A."/>
            <person name="Culley D."/>
            <person name="Magnuson J.K."/>
            <person name="James T.Y."/>
            <person name="O'Malley M.A."/>
            <person name="Stajich J.E."/>
            <person name="Spatafora J.W."/>
            <person name="Visel A."/>
            <person name="Grigoriev I.V."/>
        </authorList>
    </citation>
    <scope>NUCLEOTIDE SEQUENCE [LARGE SCALE GENOMIC DNA]</scope>
    <source>
        <strain evidence="6 7">JEL800</strain>
    </source>
</reference>
<evidence type="ECO:0000256" key="1">
    <source>
        <dbReference type="ARBA" id="ARBA00004141"/>
    </source>
</evidence>
<feature type="transmembrane region" description="Helical" evidence="5">
    <location>
        <begin position="457"/>
        <end position="477"/>
    </location>
</feature>
<comment type="subcellular location">
    <subcellularLocation>
        <location evidence="1">Membrane</location>
        <topology evidence="1">Multi-pass membrane protein</topology>
    </subcellularLocation>
</comment>
<dbReference type="Proteomes" id="UP000193642">
    <property type="component" value="Unassembled WGS sequence"/>
</dbReference>
<keyword evidence="3 5" id="KW-1133">Transmembrane helix</keyword>
<dbReference type="PANTHER" id="PTHR47804">
    <property type="entry name" value="60S RIBOSOMAL PROTEIN L19"/>
    <property type="match status" value="1"/>
</dbReference>
<keyword evidence="2 5" id="KW-0812">Transmembrane</keyword>
<feature type="transmembrane region" description="Helical" evidence="5">
    <location>
        <begin position="434"/>
        <end position="451"/>
    </location>
</feature>
<organism evidence="6 7">
    <name type="scientific">Rhizoclosmatium globosum</name>
    <dbReference type="NCBI Taxonomy" id="329046"/>
    <lineage>
        <taxon>Eukaryota</taxon>
        <taxon>Fungi</taxon>
        <taxon>Fungi incertae sedis</taxon>
        <taxon>Chytridiomycota</taxon>
        <taxon>Chytridiomycota incertae sedis</taxon>
        <taxon>Chytridiomycetes</taxon>
        <taxon>Chytridiales</taxon>
        <taxon>Chytriomycetaceae</taxon>
        <taxon>Rhizoclosmatium</taxon>
    </lineage>
</organism>
<feature type="transmembrane region" description="Helical" evidence="5">
    <location>
        <begin position="382"/>
        <end position="399"/>
    </location>
</feature>
<feature type="transmembrane region" description="Helical" evidence="5">
    <location>
        <begin position="51"/>
        <end position="70"/>
    </location>
</feature>
<proteinExistence type="predicted"/>
<evidence type="ECO:0000313" key="7">
    <source>
        <dbReference type="Proteomes" id="UP000193642"/>
    </source>
</evidence>
<sequence>MPYPIIMMSTRLIYYTRAKTVGSFLNATVLLLICICVSSAMWAFLQGVCGDSYVSMSVVLFLYIYALSILRTISHVRFFVCTLIGAIIAYNSTASSILTSLTATDLSTDHIERSILLNKLVSDIQGCFGVIDAEINQASAEITYARFSVKQYSRIVKSCKSVAAVLLAMNTVLNAPESEELFMSPQFQENITSETRAAWGAFAVCCVGKFHGLCLRLNLALQNKSDDFTHYSIEDLETLGREAINQLEKQQPILFESMFRTVTNTTLGSSVHIEAMKIWEQLLQINFYILSAKELIRELSALHTQVHALSKAKQSVRLHVNWYSPPEKVLAKYRSQASSTALSLFQKPLSETFYTLFVELKNWFLSSNSVFAMKAGDVYKQWYVSGSFGFLIIAVSPSLGQTYTLLPLTILGTSIGAACAYMSVAIFGRSSYGHIVFSVGAGLPFWYLVLFSPRTGFLGLLTLLAFGNYICISYANVNNPLFEPPEVTYTNLFRDLNIFYRKLMSTSLRPADSSLDLEDSTIKELRNHIFSELVSCEPLLTYAAAEPRLEGRFQTKSYKDIINCMYELLDRLECVRLCIGDKPFDADVKHVLRSSKLADSRAQLQQTIRLLLHTFSASMLTKLKILPSLPNVSNVRERVINDFVDVLEGIVPLEKERMLETLNSEKWMRLFGTSAGIREVSRTVDKFVPHMKSIFGEAPDIVIDDDEHSIAITDGRSVETFLVSSK</sequence>
<keyword evidence="4 5" id="KW-0472">Membrane</keyword>
<dbReference type="InterPro" id="IPR052430">
    <property type="entry name" value="IVT-Associated"/>
</dbReference>
<evidence type="ECO:0000256" key="5">
    <source>
        <dbReference type="SAM" id="Phobius"/>
    </source>
</evidence>
<dbReference type="EMBL" id="MCGO01000023">
    <property type="protein sequence ID" value="ORY43998.1"/>
    <property type="molecule type" value="Genomic_DNA"/>
</dbReference>
<gene>
    <name evidence="6" type="ORF">BCR33DRAFT_717121</name>
</gene>